<gene>
    <name evidence="2" type="ORF">F3Y22_tig00116958pilonHSYRG00280</name>
</gene>
<accession>A0A6A2WKF1</accession>
<feature type="region of interest" description="Disordered" evidence="1">
    <location>
        <begin position="1"/>
        <end position="24"/>
    </location>
</feature>
<evidence type="ECO:0000313" key="2">
    <source>
        <dbReference type="EMBL" id="KAE8660202.1"/>
    </source>
</evidence>
<feature type="compositionally biased region" description="Polar residues" evidence="1">
    <location>
        <begin position="1"/>
        <end position="17"/>
    </location>
</feature>
<evidence type="ECO:0000313" key="3">
    <source>
        <dbReference type="Proteomes" id="UP000436088"/>
    </source>
</evidence>
<evidence type="ECO:0000256" key="1">
    <source>
        <dbReference type="SAM" id="MobiDB-lite"/>
    </source>
</evidence>
<dbReference type="EMBL" id="VEPZ02001733">
    <property type="protein sequence ID" value="KAE8660202.1"/>
    <property type="molecule type" value="Genomic_DNA"/>
</dbReference>
<reference evidence="2" key="1">
    <citation type="submission" date="2019-09" db="EMBL/GenBank/DDBJ databases">
        <title>Draft genome information of white flower Hibiscus syriacus.</title>
        <authorList>
            <person name="Kim Y.-M."/>
        </authorList>
    </citation>
    <scope>NUCLEOTIDE SEQUENCE [LARGE SCALE GENOMIC DNA]</scope>
    <source>
        <strain evidence="2">YM2019G1</strain>
    </source>
</reference>
<comment type="caution">
    <text evidence="2">The sequence shown here is derived from an EMBL/GenBank/DDBJ whole genome shotgun (WGS) entry which is preliminary data.</text>
</comment>
<sequence length="108" mass="12080">MSSNEQLRNCSNGSNIRPDSHDLPFSVRDEDNVSMAKGQLHAMVRSHLKAFSNSIDLDNGTLKVIATSSMHTILAACRLEHIGVARLKPCLHRQIVCTLKEWQLDKRA</sequence>
<proteinExistence type="predicted"/>
<keyword evidence="3" id="KW-1185">Reference proteome</keyword>
<name>A0A6A2WKF1_HIBSY</name>
<protein>
    <submittedName>
        <fullName evidence="2">Uncharacterized protein</fullName>
    </submittedName>
</protein>
<dbReference type="Proteomes" id="UP000436088">
    <property type="component" value="Unassembled WGS sequence"/>
</dbReference>
<organism evidence="2 3">
    <name type="scientific">Hibiscus syriacus</name>
    <name type="common">Rose of Sharon</name>
    <dbReference type="NCBI Taxonomy" id="106335"/>
    <lineage>
        <taxon>Eukaryota</taxon>
        <taxon>Viridiplantae</taxon>
        <taxon>Streptophyta</taxon>
        <taxon>Embryophyta</taxon>
        <taxon>Tracheophyta</taxon>
        <taxon>Spermatophyta</taxon>
        <taxon>Magnoliopsida</taxon>
        <taxon>eudicotyledons</taxon>
        <taxon>Gunneridae</taxon>
        <taxon>Pentapetalae</taxon>
        <taxon>rosids</taxon>
        <taxon>malvids</taxon>
        <taxon>Malvales</taxon>
        <taxon>Malvaceae</taxon>
        <taxon>Malvoideae</taxon>
        <taxon>Hibiscus</taxon>
    </lineage>
</organism>
<dbReference type="AlphaFoldDB" id="A0A6A2WKF1"/>